<evidence type="ECO:0000256" key="2">
    <source>
        <dbReference type="ARBA" id="ARBA00022670"/>
    </source>
</evidence>
<dbReference type="InterPro" id="IPR051463">
    <property type="entry name" value="Peptidase_U62_metallo"/>
</dbReference>
<organism evidence="8 9">
    <name type="scientific">Nocardia puris</name>
    <dbReference type="NCBI Taxonomy" id="208602"/>
    <lineage>
        <taxon>Bacteria</taxon>
        <taxon>Bacillati</taxon>
        <taxon>Actinomycetota</taxon>
        <taxon>Actinomycetes</taxon>
        <taxon>Mycobacteriales</taxon>
        <taxon>Nocardiaceae</taxon>
        <taxon>Nocardia</taxon>
    </lineage>
</organism>
<protein>
    <submittedName>
        <fullName evidence="8">TldD protein</fullName>
    </submittedName>
</protein>
<name>A0A366DVY2_9NOCA</name>
<dbReference type="InterPro" id="IPR035068">
    <property type="entry name" value="TldD/PmbA_N"/>
</dbReference>
<sequence length="576" mass="61926">MAARGQATASRADRVATTRVARAAARPISPCAAVCFARADRRGRSARRGRARTPSRGRGSVAGVSIPTSPAASQDIDAEFLALPLTELAGAALAAATAAGAQHADLRVHRLVTQSIRLRDGRVEGVVDATDVGLAVRVIVDGTWGFASHAALTPETAAEVARRAVTVATALRALNRERVELADEPVYDGVRWVSPYEIDPFAVPTTEKVALLQDYSDRLASADGVDHVTASVLQVKEQTFYADTAGSSIAQQRVRLHPQLEAITVDVSAGAFETMRTLAAPAGRGWEYVTGADGIWDWDGELARIPQWLAEKVKAPTVTPGPTDLVIDPTNLWLTIHESIGHATEYDRAIGYESAYAGTSFATPDKLGTLRYGTPIMHVTGDRTEAHGLASVGYDDEGVAGQRWDLVRDGVLVGYQLDRVFAPRLGLERSNGCSYADSAHHVPIQRMANVSLQPDPDRDTSTEDLIARVEDGIYIVGDKSWSIDMQRYNFQFTGQRFFRIKDGRLDGQLRDVAYQATTTDFWGAMEAVGGPSTWRLGGAFNCGKAQPGQVAAVSHGCPSILVRGINILNTRTEAGR</sequence>
<dbReference type="InterPro" id="IPR045569">
    <property type="entry name" value="Metalloprtase-TldD/E_C"/>
</dbReference>
<feature type="domain" description="Metalloprotease TldD/E C-terminal" evidence="7">
    <location>
        <begin position="321"/>
        <end position="567"/>
    </location>
</feature>
<dbReference type="GO" id="GO:0008237">
    <property type="term" value="F:metallopeptidase activity"/>
    <property type="evidence" value="ECO:0007669"/>
    <property type="project" value="UniProtKB-KW"/>
</dbReference>
<evidence type="ECO:0000259" key="6">
    <source>
        <dbReference type="Pfam" id="PF01523"/>
    </source>
</evidence>
<dbReference type="SUPFAM" id="SSF111283">
    <property type="entry name" value="Putative modulator of DNA gyrase, PmbA/TldD"/>
    <property type="match status" value="1"/>
</dbReference>
<feature type="domain" description="Metalloprotease TldD/E N-terminal" evidence="6">
    <location>
        <begin position="104"/>
        <end position="168"/>
    </location>
</feature>
<keyword evidence="2" id="KW-0645">Protease</keyword>
<feature type="region of interest" description="Disordered" evidence="5">
    <location>
        <begin position="43"/>
        <end position="69"/>
    </location>
</feature>
<keyword evidence="4" id="KW-0482">Metalloprotease</keyword>
<dbReference type="PANTHER" id="PTHR30624:SF10">
    <property type="entry name" value="CONSERVED PROTEIN"/>
    <property type="match status" value="1"/>
</dbReference>
<dbReference type="InterPro" id="IPR036059">
    <property type="entry name" value="TldD/PmbA_sf"/>
</dbReference>
<evidence type="ECO:0000313" key="8">
    <source>
        <dbReference type="EMBL" id="RBO94246.1"/>
    </source>
</evidence>
<keyword evidence="9" id="KW-1185">Reference proteome</keyword>
<evidence type="ECO:0000313" key="9">
    <source>
        <dbReference type="Proteomes" id="UP000252586"/>
    </source>
</evidence>
<feature type="compositionally biased region" description="Basic residues" evidence="5">
    <location>
        <begin position="44"/>
        <end position="55"/>
    </location>
</feature>
<gene>
    <name evidence="8" type="ORF">DFR74_102669</name>
</gene>
<dbReference type="PANTHER" id="PTHR30624">
    <property type="entry name" value="UNCHARACTERIZED PROTEIN TLDD AND PMBA"/>
    <property type="match status" value="1"/>
</dbReference>
<reference evidence="8 9" key="1">
    <citation type="submission" date="2018-06" db="EMBL/GenBank/DDBJ databases">
        <title>Genomic Encyclopedia of Type Strains, Phase IV (KMG-IV): sequencing the most valuable type-strain genomes for metagenomic binning, comparative biology and taxonomic classification.</title>
        <authorList>
            <person name="Goeker M."/>
        </authorList>
    </citation>
    <scope>NUCLEOTIDE SEQUENCE [LARGE SCALE GENOMIC DNA]</scope>
    <source>
        <strain evidence="8 9">DSM 44599</strain>
    </source>
</reference>
<dbReference type="GO" id="GO:0005829">
    <property type="term" value="C:cytosol"/>
    <property type="evidence" value="ECO:0007669"/>
    <property type="project" value="TreeGrafter"/>
</dbReference>
<dbReference type="AlphaFoldDB" id="A0A366DVY2"/>
<comment type="caution">
    <text evidence="8">The sequence shown here is derived from an EMBL/GenBank/DDBJ whole genome shotgun (WGS) entry which is preliminary data.</text>
</comment>
<dbReference type="Gene3D" id="3.30.2290.10">
    <property type="entry name" value="PmbA/TldD superfamily"/>
    <property type="match status" value="1"/>
</dbReference>
<dbReference type="Pfam" id="PF01523">
    <property type="entry name" value="PmbA_TldD_1st"/>
    <property type="match status" value="1"/>
</dbReference>
<evidence type="ECO:0000256" key="1">
    <source>
        <dbReference type="ARBA" id="ARBA00005836"/>
    </source>
</evidence>
<evidence type="ECO:0000256" key="5">
    <source>
        <dbReference type="SAM" id="MobiDB-lite"/>
    </source>
</evidence>
<dbReference type="Proteomes" id="UP000252586">
    <property type="component" value="Unassembled WGS sequence"/>
</dbReference>
<dbReference type="GO" id="GO:0006508">
    <property type="term" value="P:proteolysis"/>
    <property type="evidence" value="ECO:0007669"/>
    <property type="project" value="UniProtKB-KW"/>
</dbReference>
<accession>A0A366DVY2</accession>
<proteinExistence type="inferred from homology"/>
<keyword evidence="3" id="KW-0378">Hydrolase</keyword>
<comment type="similarity">
    <text evidence="1">Belongs to the peptidase U62 family.</text>
</comment>
<dbReference type="FunFam" id="3.30.2290.10:FF:000003">
    <property type="entry name" value="Zinc-dependent protease, TldD/PmbA family"/>
    <property type="match status" value="1"/>
</dbReference>
<evidence type="ECO:0000256" key="4">
    <source>
        <dbReference type="ARBA" id="ARBA00023049"/>
    </source>
</evidence>
<evidence type="ECO:0000256" key="3">
    <source>
        <dbReference type="ARBA" id="ARBA00022801"/>
    </source>
</evidence>
<evidence type="ECO:0000259" key="7">
    <source>
        <dbReference type="Pfam" id="PF19289"/>
    </source>
</evidence>
<dbReference type="STRING" id="1210090.GCA_001613185_05606"/>
<dbReference type="Pfam" id="PF19289">
    <property type="entry name" value="PmbA_TldD_3rd"/>
    <property type="match status" value="1"/>
</dbReference>
<dbReference type="EMBL" id="QNRE01000002">
    <property type="protein sequence ID" value="RBO94246.1"/>
    <property type="molecule type" value="Genomic_DNA"/>
</dbReference>
<dbReference type="InterPro" id="IPR002510">
    <property type="entry name" value="Metalloprtase-TldD/E_N"/>
</dbReference>